<dbReference type="Proteomes" id="UP001139104">
    <property type="component" value="Unassembled WGS sequence"/>
</dbReference>
<feature type="region of interest" description="Disordered" evidence="1">
    <location>
        <begin position="1"/>
        <end position="20"/>
    </location>
</feature>
<proteinExistence type="predicted"/>
<evidence type="ECO:0000256" key="1">
    <source>
        <dbReference type="SAM" id="MobiDB-lite"/>
    </source>
</evidence>
<dbReference type="EMBL" id="JAIVFP010000001">
    <property type="protein sequence ID" value="MCI4682983.1"/>
    <property type="molecule type" value="Genomic_DNA"/>
</dbReference>
<feature type="compositionally biased region" description="Basic and acidic residues" evidence="1">
    <location>
        <begin position="1"/>
        <end position="16"/>
    </location>
</feature>
<reference evidence="2" key="1">
    <citation type="journal article" date="2022" name="ISME J.">
        <title>Identification of active gaseous-alkane degraders at natural gas seeps.</title>
        <authorList>
            <person name="Farhan Ul Haque M."/>
            <person name="Hernandez M."/>
            <person name="Crombie A.T."/>
            <person name="Murrell J.C."/>
        </authorList>
    </citation>
    <scope>NUCLEOTIDE SEQUENCE</scope>
    <source>
        <strain evidence="2">PC2</strain>
    </source>
</reference>
<keyword evidence="3" id="KW-1185">Reference proteome</keyword>
<evidence type="ECO:0000313" key="3">
    <source>
        <dbReference type="Proteomes" id="UP001139104"/>
    </source>
</evidence>
<name>A0ABS9Z5T2_9HYPH</name>
<comment type="caution">
    <text evidence="2">The sequence shown here is derived from an EMBL/GenBank/DDBJ whole genome shotgun (WGS) entry which is preliminary data.</text>
</comment>
<evidence type="ECO:0000313" key="2">
    <source>
        <dbReference type="EMBL" id="MCI4682983.1"/>
    </source>
</evidence>
<sequence>MHDRYRQTAGRGESRARQSSIHGQYPHLNAFCFVTPAAACADEINDGLTTRLGANFLRIARAGFSESSPAFGQNPAEQGAFRMYWLANQRIHVAGATRPFSSPFSAAMSDAG</sequence>
<organism evidence="2 3">
    <name type="scientific">Candidatus Rhodoblastus alkanivorans</name>
    <dbReference type="NCBI Taxonomy" id="2954117"/>
    <lineage>
        <taxon>Bacteria</taxon>
        <taxon>Pseudomonadati</taxon>
        <taxon>Pseudomonadota</taxon>
        <taxon>Alphaproteobacteria</taxon>
        <taxon>Hyphomicrobiales</taxon>
        <taxon>Rhodoblastaceae</taxon>
        <taxon>Rhodoblastus</taxon>
    </lineage>
</organism>
<gene>
    <name evidence="2" type="ORF">K2U94_09425</name>
</gene>
<protein>
    <submittedName>
        <fullName evidence="2">Uncharacterized protein</fullName>
    </submittedName>
</protein>
<dbReference type="RefSeq" id="WP_243066958.1">
    <property type="nucleotide sequence ID" value="NZ_JAIVFK010000037.1"/>
</dbReference>
<accession>A0ABS9Z5T2</accession>